<accession>A0A9J5Z9G0</accession>
<gene>
    <name evidence="1" type="ORF">H5410_029074</name>
</gene>
<comment type="caution">
    <text evidence="1">The sequence shown here is derived from an EMBL/GenBank/DDBJ whole genome shotgun (WGS) entry which is preliminary data.</text>
</comment>
<evidence type="ECO:0000313" key="1">
    <source>
        <dbReference type="EMBL" id="KAG5607582.1"/>
    </source>
</evidence>
<dbReference type="Proteomes" id="UP000824120">
    <property type="component" value="Chromosome 5"/>
</dbReference>
<name>A0A9J5Z9G0_SOLCO</name>
<proteinExistence type="predicted"/>
<keyword evidence="2" id="KW-1185">Reference proteome</keyword>
<reference evidence="1 2" key="1">
    <citation type="submission" date="2020-09" db="EMBL/GenBank/DDBJ databases">
        <title>De no assembly of potato wild relative species, Solanum commersonii.</title>
        <authorList>
            <person name="Cho K."/>
        </authorList>
    </citation>
    <scope>NUCLEOTIDE SEQUENCE [LARGE SCALE GENOMIC DNA]</scope>
    <source>
        <strain evidence="1">LZ3.2</strain>
        <tissue evidence="1">Leaf</tissue>
    </source>
</reference>
<sequence>MKDMKITWMSFFPEGESDAGGARRRPLLRNGVRERGGTGQWRGERGGVMVRGHGDKEVRERVYAISPAKMAMTTAMASPVDFGREQ</sequence>
<dbReference type="EMBL" id="JACXVP010000005">
    <property type="protein sequence ID" value="KAG5607582.1"/>
    <property type="molecule type" value="Genomic_DNA"/>
</dbReference>
<evidence type="ECO:0000313" key="2">
    <source>
        <dbReference type="Proteomes" id="UP000824120"/>
    </source>
</evidence>
<dbReference type="AlphaFoldDB" id="A0A9J5Z9G0"/>
<organism evidence="1 2">
    <name type="scientific">Solanum commersonii</name>
    <name type="common">Commerson's wild potato</name>
    <name type="synonym">Commerson's nightshade</name>
    <dbReference type="NCBI Taxonomy" id="4109"/>
    <lineage>
        <taxon>Eukaryota</taxon>
        <taxon>Viridiplantae</taxon>
        <taxon>Streptophyta</taxon>
        <taxon>Embryophyta</taxon>
        <taxon>Tracheophyta</taxon>
        <taxon>Spermatophyta</taxon>
        <taxon>Magnoliopsida</taxon>
        <taxon>eudicotyledons</taxon>
        <taxon>Gunneridae</taxon>
        <taxon>Pentapetalae</taxon>
        <taxon>asterids</taxon>
        <taxon>lamiids</taxon>
        <taxon>Solanales</taxon>
        <taxon>Solanaceae</taxon>
        <taxon>Solanoideae</taxon>
        <taxon>Solaneae</taxon>
        <taxon>Solanum</taxon>
    </lineage>
</organism>
<protein>
    <submittedName>
        <fullName evidence="1">Uncharacterized protein</fullName>
    </submittedName>
</protein>